<dbReference type="EMBL" id="ML987200">
    <property type="protein sequence ID" value="KAF2245398.1"/>
    <property type="molecule type" value="Genomic_DNA"/>
</dbReference>
<dbReference type="AlphaFoldDB" id="A0A6A6I5S4"/>
<dbReference type="RefSeq" id="XP_033680402.1">
    <property type="nucleotide sequence ID" value="XM_033829644.1"/>
</dbReference>
<protein>
    <recommendedName>
        <fullName evidence="4">Cyclin N-terminal domain-containing protein</fullName>
    </recommendedName>
</protein>
<name>A0A6A6I5S4_9PLEO</name>
<evidence type="ECO:0008006" key="4">
    <source>
        <dbReference type="Google" id="ProtNLM"/>
    </source>
</evidence>
<dbReference type="OrthoDB" id="3877279at2759"/>
<accession>A0A6A6I5S4</accession>
<organism evidence="2 3">
    <name type="scientific">Trematosphaeria pertusa</name>
    <dbReference type="NCBI Taxonomy" id="390896"/>
    <lineage>
        <taxon>Eukaryota</taxon>
        <taxon>Fungi</taxon>
        <taxon>Dikarya</taxon>
        <taxon>Ascomycota</taxon>
        <taxon>Pezizomycotina</taxon>
        <taxon>Dothideomycetes</taxon>
        <taxon>Pleosporomycetidae</taxon>
        <taxon>Pleosporales</taxon>
        <taxon>Massarineae</taxon>
        <taxon>Trematosphaeriaceae</taxon>
        <taxon>Trematosphaeria</taxon>
    </lineage>
</organism>
<dbReference type="GeneID" id="54582974"/>
<evidence type="ECO:0000256" key="1">
    <source>
        <dbReference type="SAM" id="MobiDB-lite"/>
    </source>
</evidence>
<evidence type="ECO:0000313" key="2">
    <source>
        <dbReference type="EMBL" id="KAF2245398.1"/>
    </source>
</evidence>
<dbReference type="Gene3D" id="1.10.472.10">
    <property type="entry name" value="Cyclin-like"/>
    <property type="match status" value="1"/>
</dbReference>
<gene>
    <name evidence="2" type="ORF">BU26DRAFT_521863</name>
</gene>
<reference evidence="2" key="1">
    <citation type="journal article" date="2020" name="Stud. Mycol.">
        <title>101 Dothideomycetes genomes: a test case for predicting lifestyles and emergence of pathogens.</title>
        <authorList>
            <person name="Haridas S."/>
            <person name="Albert R."/>
            <person name="Binder M."/>
            <person name="Bloem J."/>
            <person name="Labutti K."/>
            <person name="Salamov A."/>
            <person name="Andreopoulos B."/>
            <person name="Baker S."/>
            <person name="Barry K."/>
            <person name="Bills G."/>
            <person name="Bluhm B."/>
            <person name="Cannon C."/>
            <person name="Castanera R."/>
            <person name="Culley D."/>
            <person name="Daum C."/>
            <person name="Ezra D."/>
            <person name="Gonzalez J."/>
            <person name="Henrissat B."/>
            <person name="Kuo A."/>
            <person name="Liang C."/>
            <person name="Lipzen A."/>
            <person name="Lutzoni F."/>
            <person name="Magnuson J."/>
            <person name="Mondo S."/>
            <person name="Nolan M."/>
            <person name="Ohm R."/>
            <person name="Pangilinan J."/>
            <person name="Park H.-J."/>
            <person name="Ramirez L."/>
            <person name="Alfaro M."/>
            <person name="Sun H."/>
            <person name="Tritt A."/>
            <person name="Yoshinaga Y."/>
            <person name="Zwiers L.-H."/>
            <person name="Turgeon B."/>
            <person name="Goodwin S."/>
            <person name="Spatafora J."/>
            <person name="Crous P."/>
            <person name="Grigoriev I."/>
        </authorList>
    </citation>
    <scope>NUCLEOTIDE SEQUENCE</scope>
    <source>
        <strain evidence="2">CBS 122368</strain>
    </source>
</reference>
<evidence type="ECO:0000313" key="3">
    <source>
        <dbReference type="Proteomes" id="UP000800094"/>
    </source>
</evidence>
<dbReference type="Proteomes" id="UP000800094">
    <property type="component" value="Unassembled WGS sequence"/>
</dbReference>
<sequence length="279" mass="30546">MEYSPALSIASLAGDVDDMSEEELDKYFASYVPLSNLPTPPPAKEQPVVAGPASQAQDERRSPELEVYATHLANLVPRNVSTQKPAVPVIRGYLERACLPTEILAFAACVLDALSQRFASSWRDACLPPSEKAFNFYSGTHLRQRPMTGPDLIVLSALALAHGFIDDRGRSNGHWARVESRSQFTAREIETTKMCILRDMDYGLFRISDNMVQRMMRDMQRACNFNIPSSTSSRNDSVAAAAAAEKEERRPKLALSTGTGGTPGTAIWANGVQTPEPSP</sequence>
<feature type="compositionally biased region" description="Polar residues" evidence="1">
    <location>
        <begin position="226"/>
        <end position="236"/>
    </location>
</feature>
<feature type="region of interest" description="Disordered" evidence="1">
    <location>
        <begin position="226"/>
        <end position="279"/>
    </location>
</feature>
<feature type="region of interest" description="Disordered" evidence="1">
    <location>
        <begin position="38"/>
        <end position="62"/>
    </location>
</feature>
<proteinExistence type="predicted"/>
<keyword evidence="3" id="KW-1185">Reference proteome</keyword>